<feature type="transmembrane region" description="Helical" evidence="6">
    <location>
        <begin position="142"/>
        <end position="170"/>
    </location>
</feature>
<proteinExistence type="predicted"/>
<dbReference type="EMBL" id="JBHTAX010000001">
    <property type="protein sequence ID" value="MFC7190426.1"/>
    <property type="molecule type" value="Genomic_DNA"/>
</dbReference>
<comment type="subcellular location">
    <subcellularLocation>
        <location evidence="1">Cell membrane</location>
        <topology evidence="1">Multi-pass membrane protein</topology>
    </subcellularLocation>
</comment>
<dbReference type="GO" id="GO:0005886">
    <property type="term" value="C:plasma membrane"/>
    <property type="evidence" value="ECO:0007669"/>
    <property type="project" value="UniProtKB-SubCell"/>
</dbReference>
<keyword evidence="9" id="KW-1185">Reference proteome</keyword>
<evidence type="ECO:0000313" key="8">
    <source>
        <dbReference type="EMBL" id="MFC7190426.1"/>
    </source>
</evidence>
<dbReference type="PANTHER" id="PTHR42709">
    <property type="entry name" value="ALKALINE PHOSPHATASE LIKE PROTEIN"/>
    <property type="match status" value="1"/>
</dbReference>
<dbReference type="InterPro" id="IPR032816">
    <property type="entry name" value="VTT_dom"/>
</dbReference>
<dbReference type="AlphaFoldDB" id="A0ABD5YT82"/>
<feature type="transmembrane region" description="Helical" evidence="6">
    <location>
        <begin position="48"/>
        <end position="78"/>
    </location>
</feature>
<protein>
    <submittedName>
        <fullName evidence="8">DedA family protein</fullName>
    </submittedName>
</protein>
<keyword evidence="4 6" id="KW-1133">Transmembrane helix</keyword>
<dbReference type="GeneID" id="76200031"/>
<accession>A0ABD5YT82</accession>
<dbReference type="Pfam" id="PF09335">
    <property type="entry name" value="VTT_dom"/>
    <property type="match status" value="1"/>
</dbReference>
<dbReference type="Proteomes" id="UP001596417">
    <property type="component" value="Unassembled WGS sequence"/>
</dbReference>
<dbReference type="InterPro" id="IPR051311">
    <property type="entry name" value="DedA_domain"/>
</dbReference>
<evidence type="ECO:0000256" key="3">
    <source>
        <dbReference type="ARBA" id="ARBA00022692"/>
    </source>
</evidence>
<keyword evidence="3 6" id="KW-0812">Transmembrane</keyword>
<evidence type="ECO:0000313" key="9">
    <source>
        <dbReference type="Proteomes" id="UP001596417"/>
    </source>
</evidence>
<evidence type="ECO:0000256" key="4">
    <source>
        <dbReference type="ARBA" id="ARBA00022989"/>
    </source>
</evidence>
<evidence type="ECO:0000256" key="6">
    <source>
        <dbReference type="SAM" id="Phobius"/>
    </source>
</evidence>
<evidence type="ECO:0000256" key="2">
    <source>
        <dbReference type="ARBA" id="ARBA00022475"/>
    </source>
</evidence>
<evidence type="ECO:0000256" key="5">
    <source>
        <dbReference type="ARBA" id="ARBA00023136"/>
    </source>
</evidence>
<dbReference type="PANTHER" id="PTHR42709:SF6">
    <property type="entry name" value="UNDECAPRENYL PHOSPHATE TRANSPORTER A"/>
    <property type="match status" value="1"/>
</dbReference>
<sequence>MFQWSTDALLALLTQYGYLAFFLFMFGESSMVFPFVPSEVVVPAAAELLVTGVTSFCAFVLVGTAGATLGSLFAYYVFGATSHEALNHYGRYVRVSERDIDRARYWFQRWGEQTVFWGRLLPAVRSLISIPAGFAGMNRRKFVAYSAAGSALFTAAAAVFVTTVTAPLTISIATLTLLPTIY</sequence>
<evidence type="ECO:0000256" key="1">
    <source>
        <dbReference type="ARBA" id="ARBA00004651"/>
    </source>
</evidence>
<gene>
    <name evidence="8" type="ORF">ACFQL7_11560</name>
</gene>
<keyword evidence="5 6" id="KW-0472">Membrane</keyword>
<comment type="caution">
    <text evidence="8">The sequence shown here is derived from an EMBL/GenBank/DDBJ whole genome shotgun (WGS) entry which is preliminary data.</text>
</comment>
<organism evidence="8 9">
    <name type="scientific">Halocatena marina</name>
    <dbReference type="NCBI Taxonomy" id="2934937"/>
    <lineage>
        <taxon>Archaea</taxon>
        <taxon>Methanobacteriati</taxon>
        <taxon>Methanobacteriota</taxon>
        <taxon>Stenosarchaea group</taxon>
        <taxon>Halobacteria</taxon>
        <taxon>Halobacteriales</taxon>
        <taxon>Natronomonadaceae</taxon>
        <taxon>Halocatena</taxon>
    </lineage>
</organism>
<reference evidence="8 9" key="1">
    <citation type="journal article" date="2019" name="Int. J. Syst. Evol. Microbiol.">
        <title>The Global Catalogue of Microorganisms (GCM) 10K type strain sequencing project: providing services to taxonomists for standard genome sequencing and annotation.</title>
        <authorList>
            <consortium name="The Broad Institute Genomics Platform"/>
            <consortium name="The Broad Institute Genome Sequencing Center for Infectious Disease"/>
            <person name="Wu L."/>
            <person name="Ma J."/>
        </authorList>
    </citation>
    <scope>NUCLEOTIDE SEQUENCE [LARGE SCALE GENOMIC DNA]</scope>
    <source>
        <strain evidence="8 9">RDMS1</strain>
    </source>
</reference>
<dbReference type="RefSeq" id="WP_248907250.1">
    <property type="nucleotide sequence ID" value="NZ_CP109979.1"/>
</dbReference>
<feature type="domain" description="VTT" evidence="7">
    <location>
        <begin position="37"/>
        <end position="161"/>
    </location>
</feature>
<keyword evidence="2" id="KW-1003">Cell membrane</keyword>
<name>A0ABD5YT82_9EURY</name>
<evidence type="ECO:0000259" key="7">
    <source>
        <dbReference type="Pfam" id="PF09335"/>
    </source>
</evidence>